<dbReference type="Gene3D" id="2.40.50.390">
    <property type="entry name" value="Conjugative transposon protein, DUF961"/>
    <property type="match status" value="1"/>
</dbReference>
<dbReference type="InterPro" id="IPR010365">
    <property type="entry name" value="DUF961"/>
</dbReference>
<name>A0A841ZXM3_9LIST</name>
<organism evidence="1 2">
    <name type="scientific">Listeria booriae</name>
    <dbReference type="NCBI Taxonomy" id="1552123"/>
    <lineage>
        <taxon>Bacteria</taxon>
        <taxon>Bacillati</taxon>
        <taxon>Bacillota</taxon>
        <taxon>Bacilli</taxon>
        <taxon>Bacillales</taxon>
        <taxon>Listeriaceae</taxon>
        <taxon>Listeria</taxon>
    </lineage>
</organism>
<protein>
    <submittedName>
        <fullName evidence="1">YdcP family protein</fullName>
    </submittedName>
</protein>
<proteinExistence type="predicted"/>
<dbReference type="AlphaFoldDB" id="A0A841ZXM3"/>
<dbReference type="Pfam" id="PF06125">
    <property type="entry name" value="DUF961"/>
    <property type="match status" value="1"/>
</dbReference>
<gene>
    <name evidence="1" type="ORF">HB907_06570</name>
</gene>
<dbReference type="Proteomes" id="UP000586951">
    <property type="component" value="Unassembled WGS sequence"/>
</dbReference>
<dbReference type="RefSeq" id="WP_185351893.1">
    <property type="nucleotide sequence ID" value="NZ_JAAROI010000002.1"/>
</dbReference>
<dbReference type="EMBL" id="JAARRU010000001">
    <property type="protein sequence ID" value="MBC1565067.1"/>
    <property type="molecule type" value="Genomic_DNA"/>
</dbReference>
<comment type="caution">
    <text evidence="1">The sequence shown here is derived from an EMBL/GenBank/DDBJ whole genome shotgun (WGS) entry which is preliminary data.</text>
</comment>
<evidence type="ECO:0000313" key="2">
    <source>
        <dbReference type="Proteomes" id="UP000586951"/>
    </source>
</evidence>
<evidence type="ECO:0000313" key="1">
    <source>
        <dbReference type="EMBL" id="MBC1565067.1"/>
    </source>
</evidence>
<reference evidence="1 2" key="1">
    <citation type="submission" date="2020-03" db="EMBL/GenBank/DDBJ databases">
        <title>Soil Listeria distribution.</title>
        <authorList>
            <person name="Liao J."/>
            <person name="Wiedmann M."/>
        </authorList>
    </citation>
    <scope>NUCLEOTIDE SEQUENCE [LARGE SCALE GENOMIC DNA]</scope>
    <source>
        <strain evidence="1 2">FSL L7-1427</strain>
    </source>
</reference>
<dbReference type="InterPro" id="IPR038620">
    <property type="entry name" value="YdcP-like_sf"/>
</dbReference>
<accession>A0A841ZXM3</accession>
<sequence>MELKYLVPKAETFGELEFAGVGEKITRRVNGKQILKGTKVKLFSMKQVGEIEVVIPPTVTLNLNYEDKVQLVNPVLTAVGRAQGDRGTIDWTCNVDNIIYLGGK</sequence>